<reference evidence="2 3" key="1">
    <citation type="submission" date="2019-11" db="EMBL/GenBank/DDBJ databases">
        <title>Whole genome sequence of Oryza granulata.</title>
        <authorList>
            <person name="Li W."/>
        </authorList>
    </citation>
    <scope>NUCLEOTIDE SEQUENCE [LARGE SCALE GENOMIC DNA]</scope>
    <source>
        <strain evidence="3">cv. Menghai</strain>
        <tissue evidence="2">Leaf</tissue>
    </source>
</reference>
<dbReference type="InterPro" id="IPR011989">
    <property type="entry name" value="ARM-like"/>
</dbReference>
<proteinExistence type="predicted"/>
<organism evidence="2 3">
    <name type="scientific">Oryza meyeriana var. granulata</name>
    <dbReference type="NCBI Taxonomy" id="110450"/>
    <lineage>
        <taxon>Eukaryota</taxon>
        <taxon>Viridiplantae</taxon>
        <taxon>Streptophyta</taxon>
        <taxon>Embryophyta</taxon>
        <taxon>Tracheophyta</taxon>
        <taxon>Spermatophyta</taxon>
        <taxon>Magnoliopsida</taxon>
        <taxon>Liliopsida</taxon>
        <taxon>Poales</taxon>
        <taxon>Poaceae</taxon>
        <taxon>BOP clade</taxon>
        <taxon>Oryzoideae</taxon>
        <taxon>Oryzeae</taxon>
        <taxon>Oryzinae</taxon>
        <taxon>Oryza</taxon>
        <taxon>Oryza meyeriana</taxon>
    </lineage>
</organism>
<gene>
    <name evidence="2" type="ORF">E2562_007916</name>
</gene>
<dbReference type="EMBL" id="SPHZ02000005">
    <property type="protein sequence ID" value="KAF0916632.1"/>
    <property type="molecule type" value="Genomic_DNA"/>
</dbReference>
<protein>
    <submittedName>
        <fullName evidence="2">Uncharacterized protein</fullName>
    </submittedName>
</protein>
<evidence type="ECO:0000313" key="3">
    <source>
        <dbReference type="Proteomes" id="UP000479710"/>
    </source>
</evidence>
<dbReference type="Proteomes" id="UP000479710">
    <property type="component" value="Unassembled WGS sequence"/>
</dbReference>
<dbReference type="PANTHER" id="PTHR23315">
    <property type="entry name" value="U BOX DOMAIN-CONTAINING"/>
    <property type="match status" value="1"/>
</dbReference>
<dbReference type="SUPFAM" id="SSF48371">
    <property type="entry name" value="ARM repeat"/>
    <property type="match status" value="1"/>
</dbReference>
<keyword evidence="3" id="KW-1185">Reference proteome</keyword>
<dbReference type="PANTHER" id="PTHR23315:SF330">
    <property type="entry name" value="RING-TYPE E3 UBIQUITIN TRANSFERASE"/>
    <property type="match status" value="1"/>
</dbReference>
<dbReference type="AlphaFoldDB" id="A0A6G1DWQ9"/>
<name>A0A6G1DWQ9_9ORYZ</name>
<comment type="caution">
    <text evidence="2">The sequence shown here is derived from an EMBL/GenBank/DDBJ whole genome shotgun (WGS) entry which is preliminary data.</text>
</comment>
<evidence type="ECO:0000256" key="1">
    <source>
        <dbReference type="ARBA" id="ARBA00022786"/>
    </source>
</evidence>
<sequence>MTTKVEAQQNAAAILFYLSSNIDYYNEISRIPEAIPTLVHLMQEGTYRGWKNTLVSLYGVLQCSASSHGKAVSTGALAALAALMCSDRDSLVNDTVALLARLAEHPIGAAAVLSSSELVTHLIDFLSVSASRLETLGTVGTWHYYVNCRFASNRI</sequence>
<keyword evidence="1" id="KW-0833">Ubl conjugation pathway</keyword>
<dbReference type="Gene3D" id="1.25.10.10">
    <property type="entry name" value="Leucine-rich Repeat Variant"/>
    <property type="match status" value="1"/>
</dbReference>
<dbReference type="OrthoDB" id="784207at2759"/>
<accession>A0A6G1DWQ9</accession>
<evidence type="ECO:0000313" key="2">
    <source>
        <dbReference type="EMBL" id="KAF0916632.1"/>
    </source>
</evidence>
<dbReference type="InterPro" id="IPR016024">
    <property type="entry name" value="ARM-type_fold"/>
</dbReference>